<dbReference type="STRING" id="599839.J7S5S9"/>
<feature type="compositionally biased region" description="Low complexity" evidence="1">
    <location>
        <begin position="331"/>
        <end position="383"/>
    </location>
</feature>
<reference evidence="2 3" key="1">
    <citation type="journal article" date="2012" name="Appl. Environ. Microbiol.">
        <title>Short-read sequencing for genomic analysis of the brown rot fungus Fibroporia radiculosa.</title>
        <authorList>
            <person name="Tang J.D."/>
            <person name="Perkins A.D."/>
            <person name="Sonstegard T.S."/>
            <person name="Schroeder S.G."/>
            <person name="Burgess S.C."/>
            <person name="Diehl S.V."/>
        </authorList>
    </citation>
    <scope>NUCLEOTIDE SEQUENCE [LARGE SCALE GENOMIC DNA]</scope>
    <source>
        <strain evidence="2 3">TFFH 294</strain>
    </source>
</reference>
<evidence type="ECO:0000256" key="1">
    <source>
        <dbReference type="SAM" id="MobiDB-lite"/>
    </source>
</evidence>
<organism evidence="2 3">
    <name type="scientific">Fibroporia radiculosa</name>
    <dbReference type="NCBI Taxonomy" id="599839"/>
    <lineage>
        <taxon>Eukaryota</taxon>
        <taxon>Fungi</taxon>
        <taxon>Dikarya</taxon>
        <taxon>Basidiomycota</taxon>
        <taxon>Agaricomycotina</taxon>
        <taxon>Agaricomycetes</taxon>
        <taxon>Polyporales</taxon>
        <taxon>Fibroporiaceae</taxon>
        <taxon>Fibroporia</taxon>
    </lineage>
</organism>
<feature type="region of interest" description="Disordered" evidence="1">
    <location>
        <begin position="37"/>
        <end position="78"/>
    </location>
</feature>
<dbReference type="AlphaFoldDB" id="J7S5S9"/>
<feature type="region of interest" description="Disordered" evidence="1">
    <location>
        <begin position="111"/>
        <end position="138"/>
    </location>
</feature>
<dbReference type="HOGENOM" id="CLU_041568_0_0_1"/>
<sequence>MLSARPIALNADTRTPGRALKGRSTLQENVYRGSMTISVKGKGALTPHRPLASRPHKTSKDQGQPTVSRPLGDKTPFPNRVANLVPFCPPEPLTGKLAKLSLLDAPPTLATITPGALLRPSSARKSLRSPRLSDSGGRAFELRTPVTQGNHWDVSDGDVDLGQHVSVEETEAVQEEDYDEIEYMPPAATFPPYEPPFEMPNYKIAGRALLELAHSAKFDDTADLYCAQDIEVDIDPREVWNMSGFVASPLDWERVELPELENDSPLPRKATSTNSAAKLCKPQARTHVSSSTAAHRPTAAARSVPSVRLQGTSQPIQMSTRSTGNSASGFTTRQAARSSTNASSNGGNGAKQSAPSTRSSARSTASTNVRSTTASGTRGAGTTKPVQSLVHARLSANAITPATRAATARKANVTVSSVPPAASTSVVGRRTPVVVGSTIRNTKTVRSASVETTRSRPVPKAKTSGPSVNALSMAALEETEPLDGGLVIMFDDICSDGFEEDFVFNI</sequence>
<keyword evidence="3" id="KW-1185">Reference proteome</keyword>
<evidence type="ECO:0000313" key="3">
    <source>
        <dbReference type="Proteomes" id="UP000006352"/>
    </source>
</evidence>
<dbReference type="GeneID" id="24093110"/>
<dbReference type="OrthoDB" id="3266915at2759"/>
<dbReference type="RefSeq" id="XP_012177482.1">
    <property type="nucleotide sequence ID" value="XM_012322092.1"/>
</dbReference>
<dbReference type="EMBL" id="HE796871">
    <property type="protein sequence ID" value="CCL98199.1"/>
    <property type="molecule type" value="Genomic_DNA"/>
</dbReference>
<dbReference type="InParanoid" id="J7S5S9"/>
<accession>J7S5S9</accession>
<protein>
    <submittedName>
        <fullName evidence="2">Uncharacterized protein</fullName>
    </submittedName>
</protein>
<proteinExistence type="predicted"/>
<gene>
    <name evidence="2" type="ORF">FIBRA_00193</name>
</gene>
<evidence type="ECO:0000313" key="2">
    <source>
        <dbReference type="EMBL" id="CCL98199.1"/>
    </source>
</evidence>
<feature type="region of interest" description="Disordered" evidence="1">
    <location>
        <begin position="262"/>
        <end position="384"/>
    </location>
</feature>
<dbReference type="Proteomes" id="UP000006352">
    <property type="component" value="Unassembled WGS sequence"/>
</dbReference>
<feature type="compositionally biased region" description="Polar residues" evidence="1">
    <location>
        <begin position="309"/>
        <end position="330"/>
    </location>
</feature>
<name>J7S5S9_9APHY</name>